<protein>
    <submittedName>
        <fullName evidence="2">DNA binding domain-containing protein, excisionase family</fullName>
    </submittedName>
</protein>
<evidence type="ECO:0000313" key="3">
    <source>
        <dbReference type="Proteomes" id="UP000184041"/>
    </source>
</evidence>
<dbReference type="InterPro" id="IPR041657">
    <property type="entry name" value="HTH_17"/>
</dbReference>
<dbReference type="Proteomes" id="UP000184041">
    <property type="component" value="Unassembled WGS sequence"/>
</dbReference>
<sequence>MKQSELLTRQDLDEFKQEFMDILETKLKAAINEIQLNKRWLRTGELAEYLSLSTSQISVLKAEGVIKARKLGGTNYFNKIEIDEYLQNQGETYV</sequence>
<dbReference type="RefSeq" id="WP_073068036.1">
    <property type="nucleotide sequence ID" value="NZ_FQUS01000029.1"/>
</dbReference>
<dbReference type="STRING" id="1194090.SAMN05443144_12910"/>
<feature type="domain" description="Helix-turn-helix" evidence="1">
    <location>
        <begin position="40"/>
        <end position="89"/>
    </location>
</feature>
<dbReference type="AlphaFoldDB" id="A0A1M5K137"/>
<organism evidence="2 3">
    <name type="scientific">Fodinibius roseus</name>
    <dbReference type="NCBI Taxonomy" id="1194090"/>
    <lineage>
        <taxon>Bacteria</taxon>
        <taxon>Pseudomonadati</taxon>
        <taxon>Balneolota</taxon>
        <taxon>Balneolia</taxon>
        <taxon>Balneolales</taxon>
        <taxon>Balneolaceae</taxon>
        <taxon>Fodinibius</taxon>
    </lineage>
</organism>
<dbReference type="EMBL" id="FQUS01000029">
    <property type="protein sequence ID" value="SHG46240.1"/>
    <property type="molecule type" value="Genomic_DNA"/>
</dbReference>
<reference evidence="2 3" key="1">
    <citation type="submission" date="2016-11" db="EMBL/GenBank/DDBJ databases">
        <authorList>
            <person name="Jaros S."/>
            <person name="Januszkiewicz K."/>
            <person name="Wedrychowicz H."/>
        </authorList>
    </citation>
    <scope>NUCLEOTIDE SEQUENCE [LARGE SCALE GENOMIC DNA]</scope>
    <source>
        <strain evidence="2 3">DSM 21986</strain>
    </source>
</reference>
<accession>A0A1M5K137</accession>
<proteinExistence type="predicted"/>
<keyword evidence="3" id="KW-1185">Reference proteome</keyword>
<gene>
    <name evidence="2" type="ORF">SAMN05443144_12910</name>
</gene>
<dbReference type="Pfam" id="PF12728">
    <property type="entry name" value="HTH_17"/>
    <property type="match status" value="1"/>
</dbReference>
<evidence type="ECO:0000313" key="2">
    <source>
        <dbReference type="EMBL" id="SHG46240.1"/>
    </source>
</evidence>
<evidence type="ECO:0000259" key="1">
    <source>
        <dbReference type="Pfam" id="PF12728"/>
    </source>
</evidence>
<name>A0A1M5K137_9BACT</name>
<dbReference type="OrthoDB" id="1524679at2"/>